<feature type="domain" description="IFT140 second beta-propeller" evidence="6">
    <location>
        <begin position="1"/>
        <end position="80"/>
    </location>
</feature>
<reference evidence="7 8" key="1">
    <citation type="journal article" date="2007" name="Science">
        <title>Sea anemone genome reveals ancestral eumetazoan gene repertoire and genomic organization.</title>
        <authorList>
            <person name="Putnam N.H."/>
            <person name="Srivastava M."/>
            <person name="Hellsten U."/>
            <person name="Dirks B."/>
            <person name="Chapman J."/>
            <person name="Salamov A."/>
            <person name="Terry A."/>
            <person name="Shapiro H."/>
            <person name="Lindquist E."/>
            <person name="Kapitonov V.V."/>
            <person name="Jurka J."/>
            <person name="Genikhovich G."/>
            <person name="Grigoriev I.V."/>
            <person name="Lucas S.M."/>
            <person name="Steele R.E."/>
            <person name="Finnerty J.R."/>
            <person name="Technau U."/>
            <person name="Martindale M.Q."/>
            <person name="Rokhsar D.S."/>
        </authorList>
    </citation>
    <scope>NUCLEOTIDE SEQUENCE [LARGE SCALE GENOMIC DNA]</scope>
    <source>
        <strain evidence="8">CH2 X CH6</strain>
    </source>
</reference>
<keyword evidence="3" id="KW-0677">Repeat</keyword>
<dbReference type="STRING" id="45351.A8DW53"/>
<evidence type="ECO:0000256" key="3">
    <source>
        <dbReference type="ARBA" id="ARBA00022737"/>
    </source>
</evidence>
<feature type="non-terminal residue" evidence="7">
    <location>
        <position position="80"/>
    </location>
</feature>
<sequence length="80" mass="8665">QGTVKQILPFSEAEGDPVLLDLCGNFLVAGTSQGYVKCWDVSRREAKQHCTPKNLTEVIANLGRLKCVKCNSSGSKISII</sequence>
<dbReference type="EMBL" id="DS479148">
    <property type="protein sequence ID" value="EDO25556.1"/>
    <property type="molecule type" value="Genomic_DNA"/>
</dbReference>
<name>A8DW53_NEMVE</name>
<proteinExistence type="predicted"/>
<dbReference type="HOGENOM" id="CLU_2596983_0_0_1"/>
<keyword evidence="2" id="KW-0853">WD repeat</keyword>
<keyword evidence="8" id="KW-1185">Reference proteome</keyword>
<comment type="subcellular location">
    <subcellularLocation>
        <location evidence="1">Cell projection</location>
        <location evidence="1">Cilium</location>
    </subcellularLocation>
</comment>
<dbReference type="PhylomeDB" id="A8DW53"/>
<evidence type="ECO:0000256" key="5">
    <source>
        <dbReference type="ARBA" id="ARBA00023273"/>
    </source>
</evidence>
<protein>
    <recommendedName>
        <fullName evidence="6">IFT140 second beta-propeller domain-containing protein</fullName>
    </recommendedName>
</protein>
<feature type="non-terminal residue" evidence="7">
    <location>
        <position position="1"/>
    </location>
</feature>
<dbReference type="InParanoid" id="A8DW53"/>
<dbReference type="Pfam" id="PF23385">
    <property type="entry name" value="Beta-prop_IFT140_2nd"/>
    <property type="match status" value="1"/>
</dbReference>
<dbReference type="Proteomes" id="UP000001593">
    <property type="component" value="Unassembled WGS sequence"/>
</dbReference>
<dbReference type="InterPro" id="IPR056155">
    <property type="entry name" value="Beta-prop_IFT140_2nd"/>
</dbReference>
<dbReference type="PANTHER" id="PTHR15722">
    <property type="entry name" value="IFT140/172-RELATED"/>
    <property type="match status" value="1"/>
</dbReference>
<evidence type="ECO:0000256" key="2">
    <source>
        <dbReference type="ARBA" id="ARBA00022574"/>
    </source>
</evidence>
<dbReference type="AlphaFoldDB" id="A8DW53"/>
<accession>A8DW53</accession>
<dbReference type="PANTHER" id="PTHR15722:SF7">
    <property type="entry name" value="INTRAFLAGELLAR TRANSPORT PROTEIN 140 HOMOLOG"/>
    <property type="match status" value="1"/>
</dbReference>
<evidence type="ECO:0000313" key="7">
    <source>
        <dbReference type="EMBL" id="EDO25556.1"/>
    </source>
</evidence>
<keyword evidence="5" id="KW-0966">Cell projection</keyword>
<evidence type="ECO:0000256" key="4">
    <source>
        <dbReference type="ARBA" id="ARBA00023069"/>
    </source>
</evidence>
<dbReference type="GO" id="GO:0005929">
    <property type="term" value="C:cilium"/>
    <property type="evidence" value="ECO:0007669"/>
    <property type="project" value="UniProtKB-SubCell"/>
</dbReference>
<evidence type="ECO:0000259" key="6">
    <source>
        <dbReference type="Pfam" id="PF23385"/>
    </source>
</evidence>
<dbReference type="eggNOG" id="KOG3617">
    <property type="taxonomic scope" value="Eukaryota"/>
</dbReference>
<evidence type="ECO:0000256" key="1">
    <source>
        <dbReference type="ARBA" id="ARBA00004138"/>
    </source>
</evidence>
<keyword evidence="4" id="KW-0969">Cilium</keyword>
<organism evidence="7 8">
    <name type="scientific">Nematostella vectensis</name>
    <name type="common">Starlet sea anemone</name>
    <dbReference type="NCBI Taxonomy" id="45351"/>
    <lineage>
        <taxon>Eukaryota</taxon>
        <taxon>Metazoa</taxon>
        <taxon>Cnidaria</taxon>
        <taxon>Anthozoa</taxon>
        <taxon>Hexacorallia</taxon>
        <taxon>Actiniaria</taxon>
        <taxon>Edwardsiidae</taxon>
        <taxon>Nematostella</taxon>
    </lineage>
</organism>
<evidence type="ECO:0000313" key="8">
    <source>
        <dbReference type="Proteomes" id="UP000001593"/>
    </source>
</evidence>
<gene>
    <name evidence="7" type="ORF">NEMVEDRAFT_v1g9741</name>
</gene>